<keyword evidence="8 10" id="KW-0472">Membrane</keyword>
<dbReference type="Pfam" id="PF01061">
    <property type="entry name" value="ABC2_membrane"/>
    <property type="match status" value="2"/>
</dbReference>
<comment type="subcellular location">
    <subcellularLocation>
        <location evidence="1">Membrane</location>
        <topology evidence="1">Multi-pass membrane protein</topology>
    </subcellularLocation>
</comment>
<dbReference type="VEuPathDB" id="FungiDB:FOC4_g10002874"/>
<reference evidence="12 13" key="1">
    <citation type="journal article" date="2018" name="Sci. Rep.">
        <title>Characterisation of pathogen-specific regions and novel effector candidates in Fusarium oxysporum f. sp. cepae.</title>
        <authorList>
            <person name="Armitage A.D."/>
            <person name="Taylor A."/>
            <person name="Sobczyk M.K."/>
            <person name="Baxter L."/>
            <person name="Greenfield B.P."/>
            <person name="Bates H.J."/>
            <person name="Wilson F."/>
            <person name="Jackson A.C."/>
            <person name="Ott S."/>
            <person name="Harrison R.J."/>
            <person name="Clarkson J.P."/>
        </authorList>
    </citation>
    <scope>NUCLEOTIDE SEQUENCE [LARGE SCALE GENOMIC DNA]</scope>
    <source>
        <strain evidence="12 13">Fo_A28</strain>
    </source>
</reference>
<keyword evidence="3" id="KW-0813">Transport</keyword>
<dbReference type="GO" id="GO:0016020">
    <property type="term" value="C:membrane"/>
    <property type="evidence" value="ECO:0007669"/>
    <property type="project" value="UniProtKB-SubCell"/>
</dbReference>
<keyword evidence="5" id="KW-0547">Nucleotide-binding</keyword>
<feature type="region of interest" description="Disordered" evidence="9">
    <location>
        <begin position="1"/>
        <end position="35"/>
    </location>
</feature>
<dbReference type="VEuPathDB" id="FungiDB:FOXG_13653"/>
<dbReference type="VEuPathDB" id="FungiDB:FOMG_16344"/>
<dbReference type="Pfam" id="PF00005">
    <property type="entry name" value="ABC_tran"/>
    <property type="match status" value="2"/>
</dbReference>
<dbReference type="InterPro" id="IPR003593">
    <property type="entry name" value="AAA+_ATPase"/>
</dbReference>
<dbReference type="InterPro" id="IPR034003">
    <property type="entry name" value="ABCG_PDR_2"/>
</dbReference>
<dbReference type="GO" id="GO:0016887">
    <property type="term" value="F:ATP hydrolysis activity"/>
    <property type="evidence" value="ECO:0007669"/>
    <property type="project" value="InterPro"/>
</dbReference>
<evidence type="ECO:0000256" key="1">
    <source>
        <dbReference type="ARBA" id="ARBA00004141"/>
    </source>
</evidence>
<organism evidence="12 13">
    <name type="scientific">Fusarium oxysporum</name>
    <name type="common">Fusarium vascular wilt</name>
    <dbReference type="NCBI Taxonomy" id="5507"/>
    <lineage>
        <taxon>Eukaryota</taxon>
        <taxon>Fungi</taxon>
        <taxon>Dikarya</taxon>
        <taxon>Ascomycota</taxon>
        <taxon>Pezizomycotina</taxon>
        <taxon>Sordariomycetes</taxon>
        <taxon>Hypocreomycetidae</taxon>
        <taxon>Hypocreales</taxon>
        <taxon>Nectriaceae</taxon>
        <taxon>Fusarium</taxon>
        <taxon>Fusarium oxysporum species complex</taxon>
    </lineage>
</organism>
<dbReference type="VEuPathDB" id="FungiDB:FOZG_08111"/>
<feature type="transmembrane region" description="Helical" evidence="10">
    <location>
        <begin position="1174"/>
        <end position="1199"/>
    </location>
</feature>
<proteinExistence type="inferred from homology"/>
<dbReference type="PROSITE" id="PS00211">
    <property type="entry name" value="ABC_TRANSPORTER_1"/>
    <property type="match status" value="1"/>
</dbReference>
<evidence type="ECO:0000256" key="7">
    <source>
        <dbReference type="ARBA" id="ARBA00022989"/>
    </source>
</evidence>
<dbReference type="VEuPathDB" id="FungiDB:FOC1_g10006132"/>
<evidence type="ECO:0000256" key="5">
    <source>
        <dbReference type="ARBA" id="ARBA00022741"/>
    </source>
</evidence>
<feature type="transmembrane region" description="Helical" evidence="10">
    <location>
        <begin position="1206"/>
        <end position="1225"/>
    </location>
</feature>
<dbReference type="SMART" id="SM00382">
    <property type="entry name" value="AAA"/>
    <property type="match status" value="2"/>
</dbReference>
<dbReference type="InterPro" id="IPR017871">
    <property type="entry name" value="ABC_transporter-like_CS"/>
</dbReference>
<dbReference type="Proteomes" id="UP000285860">
    <property type="component" value="Unassembled WGS sequence"/>
</dbReference>
<feature type="domain" description="ABC transporter" evidence="11">
    <location>
        <begin position="736"/>
        <end position="978"/>
    </location>
</feature>
<evidence type="ECO:0000259" key="11">
    <source>
        <dbReference type="PROSITE" id="PS50893"/>
    </source>
</evidence>
<dbReference type="VEuPathDB" id="FungiDB:FOMG_15592"/>
<feature type="transmembrane region" description="Helical" evidence="10">
    <location>
        <begin position="1323"/>
        <end position="1347"/>
    </location>
</feature>
<dbReference type="PROSITE" id="PS50893">
    <property type="entry name" value="ABC_TRANSPORTER_2"/>
    <property type="match status" value="2"/>
</dbReference>
<dbReference type="VEuPathDB" id="FungiDB:HZS61_015898"/>
<keyword evidence="4 10" id="KW-0812">Transmembrane</keyword>
<feature type="transmembrane region" description="Helical" evidence="10">
    <location>
        <begin position="548"/>
        <end position="566"/>
    </location>
</feature>
<comment type="similarity">
    <text evidence="2">Belongs to the ABC transporter superfamily. ABCG family. PDR (TC 3.A.1.205) subfamily.</text>
</comment>
<evidence type="ECO:0000313" key="12">
    <source>
        <dbReference type="EMBL" id="RKL08257.1"/>
    </source>
</evidence>
<dbReference type="VEuPathDB" id="FungiDB:FOXG_18891"/>
<dbReference type="Pfam" id="PF06422">
    <property type="entry name" value="PDR_CDR"/>
    <property type="match status" value="1"/>
</dbReference>
<evidence type="ECO:0000256" key="10">
    <source>
        <dbReference type="SAM" id="Phobius"/>
    </source>
</evidence>
<feature type="transmembrane region" description="Helical" evidence="10">
    <location>
        <begin position="515"/>
        <end position="536"/>
    </location>
</feature>
<evidence type="ECO:0000313" key="13">
    <source>
        <dbReference type="Proteomes" id="UP000285860"/>
    </source>
</evidence>
<dbReference type="VEuPathDB" id="FungiDB:HZS61_007952"/>
<keyword evidence="6 12" id="KW-0067">ATP-binding</keyword>
<feature type="transmembrane region" description="Helical" evidence="10">
    <location>
        <begin position="1131"/>
        <end position="1154"/>
    </location>
</feature>
<comment type="caution">
    <text evidence="12">The sequence shown here is derived from an EMBL/GenBank/DDBJ whole genome shotgun (WGS) entry which is preliminary data.</text>
</comment>
<dbReference type="InterPro" id="IPR010929">
    <property type="entry name" value="PDR_CDR_ABC"/>
</dbReference>
<dbReference type="VEuPathDB" id="FungiDB:FOC1_g10007426"/>
<protein>
    <submittedName>
        <fullName evidence="12">ATP-binding cassette transporter CGR1</fullName>
    </submittedName>
</protein>
<evidence type="ECO:0000256" key="4">
    <source>
        <dbReference type="ARBA" id="ARBA00022692"/>
    </source>
</evidence>
<dbReference type="FunFam" id="3.40.50.300:FF:000054">
    <property type="entry name" value="ABC multidrug transporter atrF"/>
    <property type="match status" value="1"/>
</dbReference>
<dbReference type="InterPro" id="IPR013525">
    <property type="entry name" value="ABC2_TM"/>
</dbReference>
<dbReference type="VEuPathDB" id="FungiDB:FOIG_12492"/>
<evidence type="ECO:0000256" key="6">
    <source>
        <dbReference type="ARBA" id="ARBA00022840"/>
    </source>
</evidence>
<evidence type="ECO:0000256" key="8">
    <source>
        <dbReference type="ARBA" id="ARBA00023136"/>
    </source>
</evidence>
<dbReference type="EMBL" id="MRCY01000047">
    <property type="protein sequence ID" value="RKL08257.1"/>
    <property type="molecule type" value="Genomic_DNA"/>
</dbReference>
<accession>A0A420QU05</accession>
<dbReference type="SUPFAM" id="SSF52540">
    <property type="entry name" value="P-loop containing nucleoside triphosphate hydrolases"/>
    <property type="match status" value="2"/>
</dbReference>
<dbReference type="InterPro" id="IPR027417">
    <property type="entry name" value="P-loop_NTPase"/>
</dbReference>
<dbReference type="PANTHER" id="PTHR19241">
    <property type="entry name" value="ATP-BINDING CASSETTE TRANSPORTER"/>
    <property type="match status" value="1"/>
</dbReference>
<sequence length="1358" mass="152686">MTKRLSRTMSSHSQHDDHLSDSTADTPTEEPQQDITQHISNLARQLSRVSTTAGNELHAFSPQPGTKLDPNSPTFDPRAWVKAFVRLVESDAGAAPPRSLGVAFKNLNVYGWGTGAEHQKTIVDYPIDVVKYLVGLVGGGKKRRVDILRNFEGIVDEGELLLVLGPPGSGCSTLLKTIAGIDEKSIRRSFRGDVLYNAEIDCHLAHLTVGETLSFASSAHSPRHVPGGVTRSQADTMMRDVMMAIFGISHTVDTRVGSDFVRGVSGGERKRVSIAEAALTGAKLQCWDNTTRGLDSGNAINFCRTLRLQADLVGVAAAVAIYQAPQSAYDLFDRVTVLYEGHQIFFGRINEAKQYFENLGFECPDRQTTPDFLTSMTSPQERRVRSGFESSAPRTPQEFAERWQSSPQRKALLQEIAAYEANHPPAQRLEEYKSSRRAEQFKNQRSKSPYTISYLAQVLTVYAERPVVEKHNRYAFYHQSAQAIASYIIDLPYKTVNMIIFNLLIYFMAHLRRDAGHFFFFCLTSYLTTLVMSCIYRTLACVTRTTHQAMIPVSILSLGLMIYTGFTMPTDYMLGWSRWMNYINPLAYAFEALMASEFHNRQFACAGMVPQGPGYDDLPADSRICSVVGAQPGSSVVDGDRYINMSFKYYNSNKWRNIGILLGFLFGFLILYIIAAEHAKPPRNKGEVLVFRKGRMPPNFEKDHGDVETQATDRPVVAEKVNNNPTSGLTAGASVFHWEDLCYDIQIKGKDRRLLDHVDGWVKPGKSTALMGVSGAGKTTLLDVLATRVTMGVVSGNTRIDGLATDSSFQHRVGYVQQQDLHLTTMTVREALEFSALLRQSAEISRADKLAYVEHVIDMLDMQEFSDAVIGTPGEGLNVEQRKRLTIGVELAARPQLLVFLDEPTSGLDSQTSWAICDLIEKLTASGQAVLCTIHQPSAMLFQRFDRLLLLAPDLGEQSQTLLKYFERNGAPPCPQDANPAEYMLEIIKPSNDEEAEKIDWHQIWRDSPEFQEVKQELSRLNSLPATRGAATNALENGDASQHKEFVASFSTQFREVLIRTWKHFWRSPTYIWSKIALLVLSGLQNQLYAIFMYMVLFQSLNDQIMPMFLPQRDLYEVRERPSKIYRWNTYILSNILVEAAWNTFMAVLIYFTWYYPVGFVRNTTSDDQAIRGFLVFLYLWMFMLFTSTFSHAAIVCIATAEEAGVIASLLWMLSISFCGVGVAYKDIPKFWTFMYRVSPATYLVGGIMSTCVWGSNVKCADNEVLQMAVPGNMTCGDYMGPFIKEAGGYLLDRSSTDVCKYCSLATTEEFLHRFNINYDDRWWHFGLLWVYIIVNCAGALGFYWLFRVPRGSGVKRA</sequence>
<dbReference type="Gene3D" id="3.40.50.300">
    <property type="entry name" value="P-loop containing nucleotide triphosphate hydrolases"/>
    <property type="match status" value="2"/>
</dbReference>
<feature type="transmembrane region" description="Helical" evidence="10">
    <location>
        <begin position="655"/>
        <end position="675"/>
    </location>
</feature>
<feature type="domain" description="ABC transporter" evidence="11">
    <location>
        <begin position="124"/>
        <end position="365"/>
    </location>
</feature>
<dbReference type="CDD" id="cd03232">
    <property type="entry name" value="ABCG_PDR_domain2"/>
    <property type="match status" value="1"/>
</dbReference>
<feature type="transmembrane region" description="Helical" evidence="10">
    <location>
        <begin position="491"/>
        <end position="509"/>
    </location>
</feature>
<dbReference type="InterPro" id="IPR029481">
    <property type="entry name" value="ABC_trans_N"/>
</dbReference>
<dbReference type="InterPro" id="IPR003439">
    <property type="entry name" value="ABC_transporter-like_ATP-bd"/>
</dbReference>
<dbReference type="GO" id="GO:0005524">
    <property type="term" value="F:ATP binding"/>
    <property type="evidence" value="ECO:0007669"/>
    <property type="project" value="UniProtKB-KW"/>
</dbReference>
<gene>
    <name evidence="12" type="ORF">BFJ68_g9604</name>
</gene>
<feature type="region of interest" description="Disordered" evidence="9">
    <location>
        <begin position="378"/>
        <end position="401"/>
    </location>
</feature>
<dbReference type="GO" id="GO:0140359">
    <property type="term" value="F:ABC-type transporter activity"/>
    <property type="evidence" value="ECO:0007669"/>
    <property type="project" value="InterPro"/>
</dbReference>
<evidence type="ECO:0000256" key="2">
    <source>
        <dbReference type="ARBA" id="ARBA00006012"/>
    </source>
</evidence>
<dbReference type="Pfam" id="PF14510">
    <property type="entry name" value="ABC_trans_N"/>
    <property type="match status" value="1"/>
</dbReference>
<name>A0A420QU05_FUSOX</name>
<evidence type="ECO:0000256" key="9">
    <source>
        <dbReference type="SAM" id="MobiDB-lite"/>
    </source>
</evidence>
<keyword evidence="7 10" id="KW-1133">Transmembrane helix</keyword>
<evidence type="ECO:0000256" key="3">
    <source>
        <dbReference type="ARBA" id="ARBA00022448"/>
    </source>
</evidence>